<dbReference type="AlphaFoldDB" id="A0AA90NST4"/>
<evidence type="ECO:0000313" key="4">
    <source>
        <dbReference type="EMBL" id="MDP0587778.1"/>
    </source>
</evidence>
<dbReference type="SUPFAM" id="SSF52172">
    <property type="entry name" value="CheY-like"/>
    <property type="match status" value="1"/>
</dbReference>
<dbReference type="PANTHER" id="PTHR43156">
    <property type="entry name" value="STAGE II SPORULATION PROTEIN E-RELATED"/>
    <property type="match status" value="1"/>
</dbReference>
<dbReference type="Gene3D" id="3.40.50.2300">
    <property type="match status" value="1"/>
</dbReference>
<feature type="domain" description="Response regulatory" evidence="3">
    <location>
        <begin position="2"/>
        <end position="119"/>
    </location>
</feature>
<dbReference type="InterPro" id="IPR011006">
    <property type="entry name" value="CheY-like_superfamily"/>
</dbReference>
<sequence>MNILIVEDARDQRLMLSSVLKKRGYQVFEAENGIEALKCLHAESDIRIVISDWMMPEMDGLELCQAIKQHDYGHYIYFILLTGKTGSDSLVEGIGCGADDFVGKPVNFGEMLARLKAGVRVVDLERDLAEKNKDLSAALVTIEKDLESAARTQAGLLAKPALINNVQFDWFFKPCKHLGGDMFGCQALDDDHICFYQLDVSGHGIPAALFSFTLNNLLSESGDRALYKKHCTDSPAGYSLVSPAEVLEQLNMLFQTTAEQVSYFTIVYGIMNNRTGEVALSQAGHPNPLRMEKETQSVTVISGSGVPIGMMPDQQYTTVAFTLNPGDRLFLYSDGLTECDNNGEQFGEDRLSQVLSGLFDCSIKKLIVQVEEAIKQWSLQSVFEDDMTYLVLEWNP</sequence>
<name>A0AA90NST4_9GAMM</name>
<dbReference type="GO" id="GO:0000160">
    <property type="term" value="P:phosphorelay signal transduction system"/>
    <property type="evidence" value="ECO:0007669"/>
    <property type="project" value="InterPro"/>
</dbReference>
<keyword evidence="5" id="KW-1185">Reference proteome</keyword>
<reference evidence="4 5" key="1">
    <citation type="journal article" date="2023" name="bioRxiv">
        <title>An intranuclear bacterial parasite of deep-sea mussels expresses apoptosis inhibitors acquired from its host.</title>
        <authorList>
            <person name="Gonzalez Porras M.A."/>
            <person name="Assie A."/>
            <person name="Tietjen M."/>
            <person name="Violette M."/>
            <person name="Kleiner M."/>
            <person name="Gruber-Vodicka H."/>
            <person name="Dubilier N."/>
            <person name="Leisch N."/>
        </authorList>
    </citation>
    <scope>NUCLEOTIDE SEQUENCE [LARGE SCALE GENOMIC DNA]</scope>
    <source>
        <strain evidence="4">IAP13</strain>
    </source>
</reference>
<protein>
    <submittedName>
        <fullName evidence="4">Fused response regulator/phosphatase</fullName>
    </submittedName>
</protein>
<dbReference type="SMART" id="SM00448">
    <property type="entry name" value="REC"/>
    <property type="match status" value="1"/>
</dbReference>
<gene>
    <name evidence="4" type="ORF">QS748_00625</name>
</gene>
<dbReference type="InterPro" id="IPR001789">
    <property type="entry name" value="Sig_transdc_resp-reg_receiver"/>
</dbReference>
<evidence type="ECO:0000259" key="3">
    <source>
        <dbReference type="PROSITE" id="PS50110"/>
    </source>
</evidence>
<evidence type="ECO:0000256" key="1">
    <source>
        <dbReference type="ARBA" id="ARBA00022801"/>
    </source>
</evidence>
<dbReference type="Proteomes" id="UP001178148">
    <property type="component" value="Unassembled WGS sequence"/>
</dbReference>
<comment type="caution">
    <text evidence="4">The sequence shown here is derived from an EMBL/GenBank/DDBJ whole genome shotgun (WGS) entry which is preliminary data.</text>
</comment>
<dbReference type="GO" id="GO:0016791">
    <property type="term" value="F:phosphatase activity"/>
    <property type="evidence" value="ECO:0007669"/>
    <property type="project" value="TreeGrafter"/>
</dbReference>
<dbReference type="PANTHER" id="PTHR43156:SF2">
    <property type="entry name" value="STAGE II SPORULATION PROTEIN E"/>
    <property type="match status" value="1"/>
</dbReference>
<organism evidence="4 5">
    <name type="scientific">Candidatus Endonucleibacter bathymodioli</name>
    <dbReference type="NCBI Taxonomy" id="539814"/>
    <lineage>
        <taxon>Bacteria</taxon>
        <taxon>Pseudomonadati</taxon>
        <taxon>Pseudomonadota</taxon>
        <taxon>Gammaproteobacteria</taxon>
        <taxon>Oceanospirillales</taxon>
        <taxon>Endozoicomonadaceae</taxon>
        <taxon>Candidatus Endonucleibacter</taxon>
    </lineage>
</organism>
<dbReference type="InterPro" id="IPR036457">
    <property type="entry name" value="PPM-type-like_dom_sf"/>
</dbReference>
<dbReference type="SMART" id="SM00331">
    <property type="entry name" value="PP2C_SIG"/>
    <property type="match status" value="1"/>
</dbReference>
<accession>A0AA90NST4</accession>
<evidence type="ECO:0000256" key="2">
    <source>
        <dbReference type="PROSITE-ProRule" id="PRU00169"/>
    </source>
</evidence>
<keyword evidence="2" id="KW-0597">Phosphoprotein</keyword>
<evidence type="ECO:0000313" key="5">
    <source>
        <dbReference type="Proteomes" id="UP001178148"/>
    </source>
</evidence>
<dbReference type="InterPro" id="IPR001932">
    <property type="entry name" value="PPM-type_phosphatase-like_dom"/>
</dbReference>
<dbReference type="Pfam" id="PF00072">
    <property type="entry name" value="Response_reg"/>
    <property type="match status" value="1"/>
</dbReference>
<proteinExistence type="predicted"/>
<dbReference type="EMBL" id="JASXSV010000001">
    <property type="protein sequence ID" value="MDP0587778.1"/>
    <property type="molecule type" value="Genomic_DNA"/>
</dbReference>
<dbReference type="PROSITE" id="PS50110">
    <property type="entry name" value="RESPONSE_REGULATORY"/>
    <property type="match status" value="1"/>
</dbReference>
<dbReference type="SUPFAM" id="SSF81606">
    <property type="entry name" value="PP2C-like"/>
    <property type="match status" value="1"/>
</dbReference>
<dbReference type="Pfam" id="PF07228">
    <property type="entry name" value="SpoIIE"/>
    <property type="match status" value="1"/>
</dbReference>
<dbReference type="InterPro" id="IPR052016">
    <property type="entry name" value="Bact_Sigma-Reg"/>
</dbReference>
<keyword evidence="1" id="KW-0378">Hydrolase</keyword>
<dbReference type="Gene3D" id="3.60.40.10">
    <property type="entry name" value="PPM-type phosphatase domain"/>
    <property type="match status" value="1"/>
</dbReference>
<feature type="modified residue" description="4-aspartylphosphate" evidence="2">
    <location>
        <position position="52"/>
    </location>
</feature>